<dbReference type="GO" id="GO:0005524">
    <property type="term" value="F:ATP binding"/>
    <property type="evidence" value="ECO:0007669"/>
    <property type="project" value="InterPro"/>
</dbReference>
<organism evidence="6 7">
    <name type="scientific">Aromia moschata</name>
    <dbReference type="NCBI Taxonomy" id="1265417"/>
    <lineage>
        <taxon>Eukaryota</taxon>
        <taxon>Metazoa</taxon>
        <taxon>Ecdysozoa</taxon>
        <taxon>Arthropoda</taxon>
        <taxon>Hexapoda</taxon>
        <taxon>Insecta</taxon>
        <taxon>Pterygota</taxon>
        <taxon>Neoptera</taxon>
        <taxon>Endopterygota</taxon>
        <taxon>Coleoptera</taxon>
        <taxon>Polyphaga</taxon>
        <taxon>Cucujiformia</taxon>
        <taxon>Chrysomeloidea</taxon>
        <taxon>Cerambycidae</taxon>
        <taxon>Cerambycinae</taxon>
        <taxon>Callichromatini</taxon>
        <taxon>Aromia</taxon>
    </lineage>
</organism>
<evidence type="ECO:0000259" key="5">
    <source>
        <dbReference type="PROSITE" id="PS50011"/>
    </source>
</evidence>
<dbReference type="PANTHER" id="PTHR12984">
    <property type="entry name" value="SCY1-RELATED S/T PROTEIN KINASE-LIKE"/>
    <property type="match status" value="1"/>
</dbReference>
<dbReference type="InterPro" id="IPR051177">
    <property type="entry name" value="CIK-Related_Protein"/>
</dbReference>
<dbReference type="GO" id="GO:0004672">
    <property type="term" value="F:protein kinase activity"/>
    <property type="evidence" value="ECO:0007669"/>
    <property type="project" value="InterPro"/>
</dbReference>
<comment type="function">
    <text evidence="4">Regulates COPI-mediated retrograde protein traffic at the interface between the Golgi apparatus and the endoplasmic reticulum. Involved in the maintenance of the Golgi apparatus morphology.</text>
</comment>
<evidence type="ECO:0000256" key="1">
    <source>
        <dbReference type="ARBA" id="ARBA00038349"/>
    </source>
</evidence>
<evidence type="ECO:0000256" key="4">
    <source>
        <dbReference type="ARBA" id="ARBA00056114"/>
    </source>
</evidence>
<name>A0AAV8XSU9_9CUCU</name>
<comment type="caution">
    <text evidence="6">The sequence shown here is derived from an EMBL/GenBank/DDBJ whole genome shotgun (WGS) entry which is preliminary data.</text>
</comment>
<dbReference type="AlphaFoldDB" id="A0AAV8XSU9"/>
<dbReference type="InterPro" id="IPR011009">
    <property type="entry name" value="Kinase-like_dom_sf"/>
</dbReference>
<evidence type="ECO:0000313" key="6">
    <source>
        <dbReference type="EMBL" id="KAJ8941930.1"/>
    </source>
</evidence>
<dbReference type="PANTHER" id="PTHR12984:SF3">
    <property type="entry name" value="N-TERMINAL KINASE-LIKE PROTEIN"/>
    <property type="match status" value="1"/>
</dbReference>
<evidence type="ECO:0000256" key="3">
    <source>
        <dbReference type="ARBA" id="ARBA00042347"/>
    </source>
</evidence>
<dbReference type="Gene3D" id="1.10.510.10">
    <property type="entry name" value="Transferase(Phosphotransferase) domain 1"/>
    <property type="match status" value="1"/>
</dbReference>
<dbReference type="SUPFAM" id="SSF56112">
    <property type="entry name" value="Protein kinase-like (PK-like)"/>
    <property type="match status" value="1"/>
</dbReference>
<feature type="domain" description="Protein kinase" evidence="5">
    <location>
        <begin position="18"/>
        <end position="188"/>
    </location>
</feature>
<evidence type="ECO:0000256" key="2">
    <source>
        <dbReference type="ARBA" id="ARBA00040972"/>
    </source>
</evidence>
<sequence length="188" mass="21429">MWSFFSRDPSKDFSFDIGELVPSLENKSVWTLHKGKRKGSNEEVSVFVFDSKNNSEAQIEIAKAAVKRLKTLRHPSVLTYLDSLESEKLLYLATEYVDPLGNHLENLSLEGPQKDLYIAWGIFQITRALSFLNNDGNLRHNNVNIWSVFVNSSGEWKLGGVEYVTSVQDVNPPFKFISPLDVYSPREE</sequence>
<reference evidence="6" key="1">
    <citation type="journal article" date="2023" name="Insect Mol. Biol.">
        <title>Genome sequencing provides insights into the evolution of gene families encoding plant cell wall-degrading enzymes in longhorned beetles.</title>
        <authorList>
            <person name="Shin N.R."/>
            <person name="Okamura Y."/>
            <person name="Kirsch R."/>
            <person name="Pauchet Y."/>
        </authorList>
    </citation>
    <scope>NUCLEOTIDE SEQUENCE</scope>
    <source>
        <strain evidence="6">AMC_N1</strain>
    </source>
</reference>
<dbReference type="Proteomes" id="UP001162162">
    <property type="component" value="Unassembled WGS sequence"/>
</dbReference>
<gene>
    <name evidence="6" type="ORF">NQ318_013263</name>
</gene>
<keyword evidence="7" id="KW-1185">Reference proteome</keyword>
<proteinExistence type="inferred from homology"/>
<dbReference type="PROSITE" id="PS50011">
    <property type="entry name" value="PROTEIN_KINASE_DOM"/>
    <property type="match status" value="1"/>
</dbReference>
<dbReference type="InterPro" id="IPR000719">
    <property type="entry name" value="Prot_kinase_dom"/>
</dbReference>
<dbReference type="EMBL" id="JAPWTK010000347">
    <property type="protein sequence ID" value="KAJ8941930.1"/>
    <property type="molecule type" value="Genomic_DNA"/>
</dbReference>
<evidence type="ECO:0000313" key="7">
    <source>
        <dbReference type="Proteomes" id="UP001162162"/>
    </source>
</evidence>
<comment type="similarity">
    <text evidence="1">Belongs to the protein kinase superfamily.</text>
</comment>
<accession>A0AAV8XSU9</accession>
<dbReference type="Gene3D" id="3.30.200.20">
    <property type="entry name" value="Phosphorylase Kinase, domain 1"/>
    <property type="match status" value="1"/>
</dbReference>
<protein>
    <recommendedName>
        <fullName evidence="2">N-terminal kinase-like protein</fullName>
    </recommendedName>
    <alternativeName>
        <fullName evidence="3">SCY1-like protein 1</fullName>
    </alternativeName>
</protein>